<dbReference type="HOGENOM" id="CLU_012817_10_5_10"/>
<evidence type="ECO:0000313" key="8">
    <source>
        <dbReference type="EMBL" id="ACF45860.1"/>
    </source>
</evidence>
<name>B4S723_PROA2</name>
<dbReference type="Proteomes" id="UP000002725">
    <property type="component" value="Chromosome"/>
</dbReference>
<evidence type="ECO:0000313" key="9">
    <source>
        <dbReference type="Proteomes" id="UP000002725"/>
    </source>
</evidence>
<dbReference type="GO" id="GO:0015562">
    <property type="term" value="F:efflux transmembrane transporter activity"/>
    <property type="evidence" value="ECO:0007669"/>
    <property type="project" value="InterPro"/>
</dbReference>
<dbReference type="GO" id="GO:1990281">
    <property type="term" value="C:efflux pump complex"/>
    <property type="evidence" value="ECO:0007669"/>
    <property type="project" value="TreeGrafter"/>
</dbReference>
<dbReference type="Gene3D" id="1.20.1600.10">
    <property type="entry name" value="Outer membrane efflux proteins (OEP)"/>
    <property type="match status" value="1"/>
</dbReference>
<keyword evidence="9" id="KW-1185">Reference proteome</keyword>
<evidence type="ECO:0000256" key="6">
    <source>
        <dbReference type="ARBA" id="ARBA00023136"/>
    </source>
</evidence>
<dbReference type="PANTHER" id="PTHR30026:SF20">
    <property type="entry name" value="OUTER MEMBRANE PROTEIN TOLC"/>
    <property type="match status" value="1"/>
</dbReference>
<dbReference type="GO" id="GO:0015288">
    <property type="term" value="F:porin activity"/>
    <property type="evidence" value="ECO:0007669"/>
    <property type="project" value="TreeGrafter"/>
</dbReference>
<dbReference type="GO" id="GO:0009279">
    <property type="term" value="C:cell outer membrane"/>
    <property type="evidence" value="ECO:0007669"/>
    <property type="project" value="UniProtKB-SubCell"/>
</dbReference>
<dbReference type="SUPFAM" id="SSF56954">
    <property type="entry name" value="Outer membrane efflux proteins (OEP)"/>
    <property type="match status" value="1"/>
</dbReference>
<keyword evidence="6" id="KW-0472">Membrane</keyword>
<keyword evidence="7" id="KW-0998">Cell outer membrane</keyword>
<gene>
    <name evidence="8" type="ordered locus">Paes_0814</name>
</gene>
<protein>
    <submittedName>
        <fullName evidence="8">Outer membrane efflux protein</fullName>
    </submittedName>
</protein>
<organism evidence="8 9">
    <name type="scientific">Prosthecochloris aestuarii (strain DSM 271 / SK 413)</name>
    <dbReference type="NCBI Taxonomy" id="290512"/>
    <lineage>
        <taxon>Bacteria</taxon>
        <taxon>Pseudomonadati</taxon>
        <taxon>Chlorobiota</taxon>
        <taxon>Chlorobiia</taxon>
        <taxon>Chlorobiales</taxon>
        <taxon>Chlorobiaceae</taxon>
        <taxon>Prosthecochloris</taxon>
    </lineage>
</organism>
<dbReference type="STRING" id="290512.Paes_0814"/>
<evidence type="ECO:0000256" key="7">
    <source>
        <dbReference type="ARBA" id="ARBA00023237"/>
    </source>
</evidence>
<comment type="similarity">
    <text evidence="2">Belongs to the outer membrane factor (OMF) (TC 1.B.17) family.</text>
</comment>
<keyword evidence="5" id="KW-0812">Transmembrane</keyword>
<dbReference type="EMBL" id="CP001108">
    <property type="protein sequence ID" value="ACF45860.1"/>
    <property type="molecule type" value="Genomic_DNA"/>
</dbReference>
<keyword evidence="4" id="KW-1134">Transmembrane beta strand</keyword>
<dbReference type="AlphaFoldDB" id="B4S723"/>
<evidence type="ECO:0000256" key="1">
    <source>
        <dbReference type="ARBA" id="ARBA00004442"/>
    </source>
</evidence>
<dbReference type="PANTHER" id="PTHR30026">
    <property type="entry name" value="OUTER MEMBRANE PROTEIN TOLC"/>
    <property type="match status" value="1"/>
</dbReference>
<dbReference type="InterPro" id="IPR051906">
    <property type="entry name" value="TolC-like"/>
</dbReference>
<evidence type="ECO:0000256" key="4">
    <source>
        <dbReference type="ARBA" id="ARBA00022452"/>
    </source>
</evidence>
<evidence type="ECO:0000256" key="3">
    <source>
        <dbReference type="ARBA" id="ARBA00022448"/>
    </source>
</evidence>
<dbReference type="eggNOG" id="COG1538">
    <property type="taxonomic scope" value="Bacteria"/>
</dbReference>
<accession>B4S723</accession>
<proteinExistence type="inferred from homology"/>
<dbReference type="InterPro" id="IPR003423">
    <property type="entry name" value="OMP_efflux"/>
</dbReference>
<evidence type="ECO:0000256" key="2">
    <source>
        <dbReference type="ARBA" id="ARBA00007613"/>
    </source>
</evidence>
<keyword evidence="3" id="KW-0813">Transport</keyword>
<evidence type="ECO:0000256" key="5">
    <source>
        <dbReference type="ARBA" id="ARBA00022692"/>
    </source>
</evidence>
<sequence>MSLPFLCDNNLFVMIMNHAMHSGFQPQRILLLLLLIMMCSVRTASASELLSLDEAISIAMEHNPDIRVARGEERIARNKVNIGNAGLLPSIDLVGSVSYQNTEDAQLSSMDESTTTSAKLQASYTLFDGFGNIYTFRKLKTAGRLGSLQAKNRIEQIILDVSEAYYRFADATAQLDVARKALSISDERLRRARLRSEYGQANSLEVLSATVDANADSVASMQAGLEYNAARRSLNLLLHRPVSTLCSVETDVQFVPDMTRERVLEGARQSFAEYRIAEESVRQAQHELGIARSDFFPEISMQANYGYSQTDPGLMVDMDDPSEGFSASLTMTLPLFNGFRSSIAHQNARIALQNSQVRLEQAAIELEGLVGDTWDAYRNSLDILDFQQKNLETAELNFRRTNELYVLGQATNTTFREAQLNLISARQAIASARYEAKLFEIRLMRIGGFLVISEK</sequence>
<dbReference type="Pfam" id="PF02321">
    <property type="entry name" value="OEP"/>
    <property type="match status" value="2"/>
</dbReference>
<dbReference type="KEGG" id="paa:Paes_0814"/>
<comment type="subcellular location">
    <subcellularLocation>
        <location evidence="1">Cell outer membrane</location>
    </subcellularLocation>
</comment>
<reference evidence="8" key="1">
    <citation type="submission" date="2008-06" db="EMBL/GenBank/DDBJ databases">
        <title>Complete sequence of chromosome of Prosthecochloris aestuarii DSM 271.</title>
        <authorList>
            <consortium name="US DOE Joint Genome Institute"/>
            <person name="Lucas S."/>
            <person name="Copeland A."/>
            <person name="Lapidus A."/>
            <person name="Glavina del Rio T."/>
            <person name="Dalin E."/>
            <person name="Tice H."/>
            <person name="Bruce D."/>
            <person name="Goodwin L."/>
            <person name="Pitluck S."/>
            <person name="Schmutz J."/>
            <person name="Larimer F."/>
            <person name="Land M."/>
            <person name="Hauser L."/>
            <person name="Kyrpides N."/>
            <person name="Anderson I."/>
            <person name="Liu Z."/>
            <person name="Li T."/>
            <person name="Zhao F."/>
            <person name="Overmann J."/>
            <person name="Bryant D.A."/>
            <person name="Richardson P."/>
        </authorList>
    </citation>
    <scope>NUCLEOTIDE SEQUENCE [LARGE SCALE GENOMIC DNA]</scope>
    <source>
        <strain evidence="8">DSM 271</strain>
    </source>
</reference>